<evidence type="ECO:0000256" key="2">
    <source>
        <dbReference type="ARBA" id="ARBA00004961"/>
    </source>
</evidence>
<dbReference type="GO" id="GO:0005975">
    <property type="term" value="P:carbohydrate metabolic process"/>
    <property type="evidence" value="ECO:0007669"/>
    <property type="project" value="UniProtKB-UniRule"/>
</dbReference>
<dbReference type="Pfam" id="PF01182">
    <property type="entry name" value="Glucosamine_iso"/>
    <property type="match status" value="1"/>
</dbReference>
<evidence type="ECO:0000256" key="6">
    <source>
        <dbReference type="RuleBase" id="RU365095"/>
    </source>
</evidence>
<organism evidence="9">
    <name type="scientific">Thrips palmi</name>
    <name type="common">Melon thrips</name>
    <dbReference type="NCBI Taxonomy" id="161013"/>
    <lineage>
        <taxon>Eukaryota</taxon>
        <taxon>Metazoa</taxon>
        <taxon>Ecdysozoa</taxon>
        <taxon>Arthropoda</taxon>
        <taxon>Hexapoda</taxon>
        <taxon>Insecta</taxon>
        <taxon>Pterygota</taxon>
        <taxon>Neoptera</taxon>
        <taxon>Paraneoptera</taxon>
        <taxon>Thysanoptera</taxon>
        <taxon>Terebrantia</taxon>
        <taxon>Thripoidea</taxon>
        <taxon>Thripidae</taxon>
        <taxon>Thrips</taxon>
    </lineage>
</organism>
<evidence type="ECO:0000256" key="1">
    <source>
        <dbReference type="ARBA" id="ARBA00000832"/>
    </source>
</evidence>
<comment type="pathway">
    <text evidence="2 6">Carbohydrate degradation; pentose phosphate pathway; D-ribulose 5-phosphate from D-glucose 6-phosphate (oxidative stage): step 2/3.</text>
</comment>
<dbReference type="Proteomes" id="UP000515158">
    <property type="component" value="Unplaced"/>
</dbReference>
<name>A0A6P9AKB2_THRPL</name>
<dbReference type="CDD" id="cd01400">
    <property type="entry name" value="6PGL"/>
    <property type="match status" value="1"/>
</dbReference>
<dbReference type="UniPathway" id="UPA00115">
    <property type="reaction ID" value="UER00409"/>
</dbReference>
<dbReference type="InterPro" id="IPR037171">
    <property type="entry name" value="NagB/RpiA_transferase-like"/>
</dbReference>
<protein>
    <recommendedName>
        <fullName evidence="4 6">6-phosphogluconolactonase</fullName>
        <shortName evidence="6">6PGL</shortName>
        <ecNumber evidence="4 6">3.1.1.31</ecNumber>
    </recommendedName>
</protein>
<evidence type="ECO:0000313" key="9">
    <source>
        <dbReference type="RefSeq" id="XP_034255906.1"/>
    </source>
</evidence>
<comment type="catalytic activity">
    <reaction evidence="1 6">
        <text>6-phospho-D-glucono-1,5-lactone + H2O = 6-phospho-D-gluconate + H(+)</text>
        <dbReference type="Rhea" id="RHEA:12556"/>
        <dbReference type="ChEBI" id="CHEBI:15377"/>
        <dbReference type="ChEBI" id="CHEBI:15378"/>
        <dbReference type="ChEBI" id="CHEBI:57955"/>
        <dbReference type="ChEBI" id="CHEBI:58759"/>
        <dbReference type="EC" id="3.1.1.31"/>
    </reaction>
</comment>
<comment type="similarity">
    <text evidence="3 6">Belongs to the glucosamine/galactosamine-6-phosphate isomerase family. 6-phosphogluconolactonase subfamily.</text>
</comment>
<sequence length="237" mass="26233">MSSPQIIRVKTEEDVITSLCNLIQDVANKAIETEDVFKIGLSGGSLINFLALGLPKITTDWSKWRLFFCDERVVPSESPDSTFGAYRKSLIGKIPLSESQFIQIDPHLAAEDAARDYIRKMAPFFAPDSLPRFDALLLGMGPDGHTCSLFPGHRLLDETSVWIAPITNSPKPPPSRITLTFPIINNAENCIFAIAGQGKADMVKRILKDKEDLPSYRVKPTDGKLYWILDEGAASLL</sequence>
<evidence type="ECO:0000313" key="8">
    <source>
        <dbReference type="Proteomes" id="UP000515158"/>
    </source>
</evidence>
<dbReference type="GeneID" id="117653954"/>
<dbReference type="InParanoid" id="A0A6P9AKB2"/>
<dbReference type="NCBIfam" id="TIGR01198">
    <property type="entry name" value="pgl"/>
    <property type="match status" value="1"/>
</dbReference>
<proteinExistence type="inferred from homology"/>
<evidence type="ECO:0000256" key="4">
    <source>
        <dbReference type="ARBA" id="ARBA00013198"/>
    </source>
</evidence>
<dbReference type="PANTHER" id="PTHR11054:SF0">
    <property type="entry name" value="6-PHOSPHOGLUCONOLACTONASE"/>
    <property type="match status" value="1"/>
</dbReference>
<dbReference type="InterPro" id="IPR006148">
    <property type="entry name" value="Glc/Gal-6P_isomerase"/>
</dbReference>
<dbReference type="SUPFAM" id="SSF100950">
    <property type="entry name" value="NagB/RpiA/CoA transferase-like"/>
    <property type="match status" value="1"/>
</dbReference>
<gene>
    <name evidence="9" type="primary">LOC117653954</name>
</gene>
<dbReference type="InterPro" id="IPR005900">
    <property type="entry name" value="6-phosphogluconolactonase_DevB"/>
</dbReference>
<comment type="function">
    <text evidence="6">Hydrolysis of 6-phosphogluconolactone to 6-phosphogluconate.</text>
</comment>
<dbReference type="InterPro" id="IPR039104">
    <property type="entry name" value="6PGL"/>
</dbReference>
<keyword evidence="5 6" id="KW-0378">Hydrolase</keyword>
<evidence type="ECO:0000259" key="7">
    <source>
        <dbReference type="Pfam" id="PF01182"/>
    </source>
</evidence>
<dbReference type="RefSeq" id="XP_034255906.1">
    <property type="nucleotide sequence ID" value="XM_034400015.1"/>
</dbReference>
<reference evidence="9" key="1">
    <citation type="submission" date="2025-08" db="UniProtKB">
        <authorList>
            <consortium name="RefSeq"/>
        </authorList>
    </citation>
    <scope>IDENTIFICATION</scope>
    <source>
        <tissue evidence="9">Total insect</tissue>
    </source>
</reference>
<dbReference type="GO" id="GO:0017057">
    <property type="term" value="F:6-phosphogluconolactonase activity"/>
    <property type="evidence" value="ECO:0007669"/>
    <property type="project" value="UniProtKB-UniRule"/>
</dbReference>
<dbReference type="FunFam" id="3.40.50.1360:FF:000005">
    <property type="entry name" value="6-phosphogluconolactonase"/>
    <property type="match status" value="1"/>
</dbReference>
<evidence type="ECO:0000256" key="3">
    <source>
        <dbReference type="ARBA" id="ARBA00010662"/>
    </source>
</evidence>
<dbReference type="KEGG" id="tpal:117653954"/>
<dbReference type="GO" id="GO:0006098">
    <property type="term" value="P:pentose-phosphate shunt"/>
    <property type="evidence" value="ECO:0007669"/>
    <property type="project" value="UniProtKB-UniPathway"/>
</dbReference>
<dbReference type="EC" id="3.1.1.31" evidence="4 6"/>
<dbReference type="PANTHER" id="PTHR11054">
    <property type="entry name" value="6-PHOSPHOGLUCONOLACTONASE"/>
    <property type="match status" value="1"/>
</dbReference>
<dbReference type="Gene3D" id="3.40.50.1360">
    <property type="match status" value="1"/>
</dbReference>
<dbReference type="AlphaFoldDB" id="A0A6P9AKB2"/>
<feature type="domain" description="Glucosamine/galactosamine-6-phosphate isomerase" evidence="7">
    <location>
        <begin position="11"/>
        <end position="227"/>
    </location>
</feature>
<dbReference type="OrthoDB" id="432544at2759"/>
<evidence type="ECO:0000256" key="5">
    <source>
        <dbReference type="ARBA" id="ARBA00022801"/>
    </source>
</evidence>
<dbReference type="FunCoup" id="A0A6P9AKB2">
    <property type="interactions" value="1281"/>
</dbReference>
<keyword evidence="8" id="KW-1185">Reference proteome</keyword>
<accession>A0A6P9AKB2</accession>